<dbReference type="EMBL" id="CAMXCT020002480">
    <property type="protein sequence ID" value="CAL1151822.1"/>
    <property type="molecule type" value="Genomic_DNA"/>
</dbReference>
<dbReference type="EMBL" id="CAMXCT010002480">
    <property type="protein sequence ID" value="CAI3998447.1"/>
    <property type="molecule type" value="Genomic_DNA"/>
</dbReference>
<dbReference type="AlphaFoldDB" id="A0A9P1CTV2"/>
<reference evidence="3 4" key="2">
    <citation type="submission" date="2024-05" db="EMBL/GenBank/DDBJ databases">
        <authorList>
            <person name="Chen Y."/>
            <person name="Shah S."/>
            <person name="Dougan E. K."/>
            <person name="Thang M."/>
            <person name="Chan C."/>
        </authorList>
    </citation>
    <scope>NUCLEOTIDE SEQUENCE [LARGE SCALE GENOMIC DNA]</scope>
</reference>
<evidence type="ECO:0008006" key="5">
    <source>
        <dbReference type="Google" id="ProtNLM"/>
    </source>
</evidence>
<protein>
    <recommendedName>
        <fullName evidence="5">START domain-containing protein</fullName>
    </recommendedName>
</protein>
<name>A0A9P1CTV2_9DINO</name>
<keyword evidence="4" id="KW-1185">Reference proteome</keyword>
<evidence type="ECO:0000313" key="4">
    <source>
        <dbReference type="Proteomes" id="UP001152797"/>
    </source>
</evidence>
<proteinExistence type="predicted"/>
<accession>A0A9P1CTV2</accession>
<sequence>MLSCCVAPVVDDVQTEVEVVTGTGLDTDQKELEDAFDAFDAFENTEQPTLLRQDRSLQDLKAVNLPADKAPPKIQPVDPVDSKHWQVIFKDEETNVRMEYLPSKYIPGGATYRARAVMEMPLSVEDALMCFMDFSKKKLNYARDYKDISVDKVLKHTGQLPGNLPEESIVTVSLNFSGFLWIVKPFFPASITLHLSVEEDVNCPGQYHWMQESLGPDGRPDGRTKKGGSIEAHPSGEKGKCMLASLSEVPSWFPVWVMKYSAPKIKTYLSEYTGRYLEYKKTLQ</sequence>
<organism evidence="2">
    <name type="scientific">Cladocopium goreaui</name>
    <dbReference type="NCBI Taxonomy" id="2562237"/>
    <lineage>
        <taxon>Eukaryota</taxon>
        <taxon>Sar</taxon>
        <taxon>Alveolata</taxon>
        <taxon>Dinophyceae</taxon>
        <taxon>Suessiales</taxon>
        <taxon>Symbiodiniaceae</taxon>
        <taxon>Cladocopium</taxon>
    </lineage>
</organism>
<evidence type="ECO:0000256" key="1">
    <source>
        <dbReference type="SAM" id="MobiDB-lite"/>
    </source>
</evidence>
<evidence type="ECO:0000313" key="3">
    <source>
        <dbReference type="EMBL" id="CAL4785759.1"/>
    </source>
</evidence>
<feature type="region of interest" description="Disordered" evidence="1">
    <location>
        <begin position="212"/>
        <end position="236"/>
    </location>
</feature>
<reference evidence="2" key="1">
    <citation type="submission" date="2022-10" db="EMBL/GenBank/DDBJ databases">
        <authorList>
            <person name="Chen Y."/>
            <person name="Dougan E. K."/>
            <person name="Chan C."/>
            <person name="Rhodes N."/>
            <person name="Thang M."/>
        </authorList>
    </citation>
    <scope>NUCLEOTIDE SEQUENCE</scope>
</reference>
<dbReference type="Proteomes" id="UP001152797">
    <property type="component" value="Unassembled WGS sequence"/>
</dbReference>
<gene>
    <name evidence="2" type="ORF">C1SCF055_LOCUS24747</name>
</gene>
<comment type="caution">
    <text evidence="2">The sequence shown here is derived from an EMBL/GenBank/DDBJ whole genome shotgun (WGS) entry which is preliminary data.</text>
</comment>
<dbReference type="OrthoDB" id="434074at2759"/>
<evidence type="ECO:0000313" key="2">
    <source>
        <dbReference type="EMBL" id="CAI3998447.1"/>
    </source>
</evidence>
<dbReference type="EMBL" id="CAMXCT030002480">
    <property type="protein sequence ID" value="CAL4785759.1"/>
    <property type="molecule type" value="Genomic_DNA"/>
</dbReference>